<evidence type="ECO:0000256" key="1">
    <source>
        <dbReference type="SAM" id="Phobius"/>
    </source>
</evidence>
<name>X1NIQ0_9ZZZZ</name>
<protein>
    <recommendedName>
        <fullName evidence="2">Transglutaminase-like domain-containing protein</fullName>
    </recommendedName>
</protein>
<dbReference type="AlphaFoldDB" id="X1NIQ0"/>
<organism evidence="3">
    <name type="scientific">marine sediment metagenome</name>
    <dbReference type="NCBI Taxonomy" id="412755"/>
    <lineage>
        <taxon>unclassified sequences</taxon>
        <taxon>metagenomes</taxon>
        <taxon>ecological metagenomes</taxon>
    </lineage>
</organism>
<keyword evidence="1" id="KW-0812">Transmembrane</keyword>
<dbReference type="SUPFAM" id="SSF54001">
    <property type="entry name" value="Cysteine proteinases"/>
    <property type="match status" value="1"/>
</dbReference>
<gene>
    <name evidence="3" type="ORF">S06H3_46817</name>
</gene>
<keyword evidence="1" id="KW-1133">Transmembrane helix</keyword>
<evidence type="ECO:0000313" key="3">
    <source>
        <dbReference type="EMBL" id="GAI43912.1"/>
    </source>
</evidence>
<dbReference type="Gene3D" id="3.10.620.30">
    <property type="match status" value="1"/>
</dbReference>
<reference evidence="3" key="1">
    <citation type="journal article" date="2014" name="Front. Microbiol.">
        <title>High frequency of phylogenetically diverse reductive dehalogenase-homologous genes in deep subseafloor sedimentary metagenomes.</title>
        <authorList>
            <person name="Kawai M."/>
            <person name="Futagami T."/>
            <person name="Toyoda A."/>
            <person name="Takaki Y."/>
            <person name="Nishi S."/>
            <person name="Hori S."/>
            <person name="Arai W."/>
            <person name="Tsubouchi T."/>
            <person name="Morono Y."/>
            <person name="Uchiyama I."/>
            <person name="Ito T."/>
            <person name="Fujiyama A."/>
            <person name="Inagaki F."/>
            <person name="Takami H."/>
        </authorList>
    </citation>
    <scope>NUCLEOTIDE SEQUENCE</scope>
    <source>
        <strain evidence="3">Expedition CK06-06</strain>
    </source>
</reference>
<accession>X1NIQ0</accession>
<dbReference type="InterPro" id="IPR038765">
    <property type="entry name" value="Papain-like_cys_pep_sf"/>
</dbReference>
<comment type="caution">
    <text evidence="3">The sequence shown here is derived from an EMBL/GenBank/DDBJ whole genome shotgun (WGS) entry which is preliminary data.</text>
</comment>
<dbReference type="Pfam" id="PF01841">
    <property type="entry name" value="Transglut_core"/>
    <property type="match status" value="1"/>
</dbReference>
<dbReference type="EMBL" id="BARV01029349">
    <property type="protein sequence ID" value="GAI43912.1"/>
    <property type="molecule type" value="Genomic_DNA"/>
</dbReference>
<feature type="domain" description="Transglutaminase-like" evidence="2">
    <location>
        <begin position="57"/>
        <end position="154"/>
    </location>
</feature>
<feature type="non-terminal residue" evidence="3">
    <location>
        <position position="1"/>
    </location>
</feature>
<feature type="transmembrane region" description="Helical" evidence="1">
    <location>
        <begin position="206"/>
        <end position="223"/>
    </location>
</feature>
<sequence length="225" mass="25099">ALPTYIERRGTTAGHDWILIGANQPELDKLGFSPAFWTTIFEMWIVPGRGHLELIELVGYITEGLDTQLEKARGIAEWIYKNVEYVINTEAPPWELVKPGVTGDCSSFTPLVCALLGITGIKCWGKQTAFWKESRYSHMYALALLPEGWYVIDPTAQPVMSREVHDVSAYGLFEVDETFGNIPPVTGPDQQTVFPPLPTWAEFKKMLPWLGVMGLGLGLMVVGKK</sequence>
<dbReference type="InterPro" id="IPR002931">
    <property type="entry name" value="Transglutaminase-like"/>
</dbReference>
<keyword evidence="1" id="KW-0472">Membrane</keyword>
<proteinExistence type="predicted"/>
<evidence type="ECO:0000259" key="2">
    <source>
        <dbReference type="Pfam" id="PF01841"/>
    </source>
</evidence>